<dbReference type="GO" id="GO:0008270">
    <property type="term" value="F:zinc ion binding"/>
    <property type="evidence" value="ECO:0007669"/>
    <property type="project" value="UniProtKB-UniRule"/>
</dbReference>
<evidence type="ECO:0000256" key="9">
    <source>
        <dbReference type="PIRSR" id="PIRSR035805-1"/>
    </source>
</evidence>
<keyword evidence="14" id="KW-1185">Reference proteome</keyword>
<dbReference type="PANTHER" id="PTHR11441">
    <property type="entry name" value="THYMIDINE KINASE"/>
    <property type="match status" value="1"/>
</dbReference>
<evidence type="ECO:0000256" key="12">
    <source>
        <dbReference type="RuleBase" id="RU004165"/>
    </source>
</evidence>
<dbReference type="PATRIC" id="fig|743966.3.peg.587"/>
<accession>W5UTX7</accession>
<dbReference type="NCBIfam" id="NF003296">
    <property type="entry name" value="PRK04296.1-1"/>
    <property type="match status" value="1"/>
</dbReference>
<evidence type="ECO:0000256" key="1">
    <source>
        <dbReference type="ARBA" id="ARBA00007587"/>
    </source>
</evidence>
<feature type="binding site" evidence="8">
    <location>
        <position position="146"/>
    </location>
    <ligand>
        <name>Zn(2+)</name>
        <dbReference type="ChEBI" id="CHEBI:29105"/>
    </ligand>
</feature>
<dbReference type="InterPro" id="IPR020633">
    <property type="entry name" value="Thymidine_kinase_CS"/>
</dbReference>
<evidence type="ECO:0000256" key="8">
    <source>
        <dbReference type="HAMAP-Rule" id="MF_00124"/>
    </source>
</evidence>
<dbReference type="InterPro" id="IPR027417">
    <property type="entry name" value="P-loop_NTPase"/>
</dbReference>
<dbReference type="Proteomes" id="UP000019229">
    <property type="component" value="Chromosome"/>
</dbReference>
<keyword evidence="4 8" id="KW-0808">Transferase</keyword>
<dbReference type="GO" id="GO:0004797">
    <property type="term" value="F:thymidine kinase activity"/>
    <property type="evidence" value="ECO:0007669"/>
    <property type="project" value="UniProtKB-UniRule"/>
</dbReference>
<dbReference type="KEGG" id="mbc:MYB_02915"/>
<dbReference type="HOGENOM" id="CLU_064400_3_0_14"/>
<proteinExistence type="inferred from homology"/>
<protein>
    <recommendedName>
        <fullName evidence="2 8">Thymidine kinase</fullName>
        <ecNumber evidence="2 8">2.7.1.21</ecNumber>
    </recommendedName>
</protein>
<dbReference type="eggNOG" id="COG1435">
    <property type="taxonomic scope" value="Bacteria"/>
</dbReference>
<dbReference type="Pfam" id="PF00265">
    <property type="entry name" value="TK"/>
    <property type="match status" value="1"/>
</dbReference>
<dbReference type="PROSITE" id="PS00603">
    <property type="entry name" value="TK_CELLULAR_TYPE"/>
    <property type="match status" value="1"/>
</dbReference>
<dbReference type="GO" id="GO:0005737">
    <property type="term" value="C:cytoplasm"/>
    <property type="evidence" value="ECO:0007669"/>
    <property type="project" value="UniProtKB-SubCell"/>
</dbReference>
<dbReference type="GO" id="GO:0071897">
    <property type="term" value="P:DNA biosynthetic process"/>
    <property type="evidence" value="ECO:0007669"/>
    <property type="project" value="UniProtKB-KW"/>
</dbReference>
<feature type="binding site" evidence="10">
    <location>
        <position position="175"/>
    </location>
    <ligand>
        <name>substrate</name>
    </ligand>
</feature>
<dbReference type="PANTHER" id="PTHR11441:SF0">
    <property type="entry name" value="THYMIDINE KINASE, CYTOSOLIC"/>
    <property type="match status" value="1"/>
</dbReference>
<keyword evidence="8" id="KW-0479">Metal-binding</keyword>
<dbReference type="EC" id="2.7.1.21" evidence="2 8"/>
<dbReference type="GO" id="GO:0005524">
    <property type="term" value="F:ATP binding"/>
    <property type="evidence" value="ECO:0007669"/>
    <property type="project" value="UniProtKB-UniRule"/>
</dbReference>
<keyword evidence="8" id="KW-0862">Zinc</keyword>
<evidence type="ECO:0000313" key="14">
    <source>
        <dbReference type="Proteomes" id="UP000019229"/>
    </source>
</evidence>
<evidence type="ECO:0000256" key="5">
    <source>
        <dbReference type="ARBA" id="ARBA00022741"/>
    </source>
</evidence>
<dbReference type="OrthoDB" id="9781579at2"/>
<feature type="active site" description="Proton acceptor" evidence="8 9">
    <location>
        <position position="90"/>
    </location>
</feature>
<evidence type="ECO:0000256" key="11">
    <source>
        <dbReference type="RuleBase" id="RU000544"/>
    </source>
</evidence>
<comment type="subunit">
    <text evidence="8">Homotetramer.</text>
</comment>
<keyword evidence="5 8" id="KW-0547">Nucleotide-binding</keyword>
<feature type="binding site" evidence="8">
    <location>
        <begin position="89"/>
        <end position="92"/>
    </location>
    <ligand>
        <name>ATP</name>
        <dbReference type="ChEBI" id="CHEBI:30616"/>
    </ligand>
</feature>
<organism evidence="13 14">
    <name type="scientific">Mesomycoplasma bovoculi M165/69</name>
    <dbReference type="NCBI Taxonomy" id="743966"/>
    <lineage>
        <taxon>Bacteria</taxon>
        <taxon>Bacillati</taxon>
        <taxon>Mycoplasmatota</taxon>
        <taxon>Mycoplasmoidales</taxon>
        <taxon>Metamycoplasmataceae</taxon>
        <taxon>Mesomycoplasma</taxon>
    </lineage>
</organism>
<dbReference type="GO" id="GO:0046104">
    <property type="term" value="P:thymidine metabolic process"/>
    <property type="evidence" value="ECO:0007669"/>
    <property type="project" value="TreeGrafter"/>
</dbReference>
<feature type="binding site" evidence="8">
    <location>
        <position position="182"/>
    </location>
    <ligand>
        <name>Zn(2+)</name>
        <dbReference type="ChEBI" id="CHEBI:29105"/>
    </ligand>
</feature>
<dbReference type="InterPro" id="IPR001267">
    <property type="entry name" value="Thymidine_kinase"/>
</dbReference>
<dbReference type="SUPFAM" id="SSF57716">
    <property type="entry name" value="Glucocorticoid receptor-like (DNA-binding domain)"/>
    <property type="match status" value="1"/>
</dbReference>
<keyword evidence="8" id="KW-0963">Cytoplasm</keyword>
<dbReference type="HAMAP" id="MF_00124">
    <property type="entry name" value="Thymidine_kinase"/>
    <property type="match status" value="1"/>
</dbReference>
<comment type="similarity">
    <text evidence="1 8 12">Belongs to the thymidine kinase family.</text>
</comment>
<evidence type="ECO:0000313" key="13">
    <source>
        <dbReference type="EMBL" id="AHH45582.1"/>
    </source>
</evidence>
<dbReference type="AlphaFoldDB" id="W5UTX7"/>
<keyword evidence="7 8" id="KW-0067">ATP-binding</keyword>
<name>W5UTX7_9BACT</name>
<reference evidence="13 14" key="1">
    <citation type="journal article" date="2014" name="Genome Announc.">
        <title>Complete Genome Sequence of Mycoplasma bovoculi Strain M165/69T (ATCC 29104).</title>
        <authorList>
            <person name="Calcutt M.J."/>
            <person name="Foecking M.F."/>
        </authorList>
    </citation>
    <scope>NUCLEOTIDE SEQUENCE [LARGE SCALE GENOMIC DNA]</scope>
    <source>
        <strain evidence="13">M165/69</strain>
    </source>
</reference>
<dbReference type="Gene3D" id="3.40.50.300">
    <property type="entry name" value="P-loop containing nucleotide triphosphate hydrolases"/>
    <property type="match status" value="1"/>
</dbReference>
<dbReference type="RefSeq" id="WP_022935434.1">
    <property type="nucleotide sequence ID" value="NZ_CP007154.1"/>
</dbReference>
<evidence type="ECO:0000256" key="3">
    <source>
        <dbReference type="ARBA" id="ARBA00022634"/>
    </source>
</evidence>
<dbReference type="EMBL" id="CP007154">
    <property type="protein sequence ID" value="AHH45582.1"/>
    <property type="molecule type" value="Genomic_DNA"/>
</dbReference>
<feature type="binding site" evidence="8">
    <location>
        <begin position="15"/>
        <end position="22"/>
    </location>
    <ligand>
        <name>ATP</name>
        <dbReference type="ChEBI" id="CHEBI:30616"/>
    </ligand>
</feature>
<dbReference type="STRING" id="743966.MYB_02915"/>
<dbReference type="SUPFAM" id="SSF52540">
    <property type="entry name" value="P-loop containing nucleoside triphosphate hydrolases"/>
    <property type="match status" value="1"/>
</dbReference>
<keyword evidence="3 8" id="KW-0237">DNA synthesis</keyword>
<evidence type="ECO:0000256" key="2">
    <source>
        <dbReference type="ARBA" id="ARBA00012118"/>
    </source>
</evidence>
<sequence>MYKKFFEGIIEVITGPMFSGKSDELIKRIRTLSYASINTLVIKPKIDQRFSSCEIISRSGLKIPTFSVETVEEIQELFEAEEYQAIAIDEIQFFPETIIDFLDSLANKGIRVMVSGLDQDYLRKPFGPLPKLMALAENITKLQAVCAICKRAATTSARTHENSTDQTLIGDLEEYEARCRDCHAKKSKTKKV</sequence>
<evidence type="ECO:0000256" key="4">
    <source>
        <dbReference type="ARBA" id="ARBA00022679"/>
    </source>
</evidence>
<gene>
    <name evidence="8 13" type="primary">tdk</name>
    <name evidence="13" type="ORF">MYB_02915</name>
</gene>
<feature type="binding site" evidence="8">
    <location>
        <position position="149"/>
    </location>
    <ligand>
        <name>Zn(2+)</name>
        <dbReference type="ChEBI" id="CHEBI:29105"/>
    </ligand>
</feature>
<evidence type="ECO:0000256" key="10">
    <source>
        <dbReference type="PIRSR" id="PIRSR035805-2"/>
    </source>
</evidence>
<feature type="binding site" evidence="8">
    <location>
        <position position="179"/>
    </location>
    <ligand>
        <name>Zn(2+)</name>
        <dbReference type="ChEBI" id="CHEBI:29105"/>
    </ligand>
</feature>
<evidence type="ECO:0000256" key="6">
    <source>
        <dbReference type="ARBA" id="ARBA00022777"/>
    </source>
</evidence>
<comment type="subcellular location">
    <subcellularLocation>
        <location evidence="8">Cytoplasm</location>
    </subcellularLocation>
</comment>
<comment type="catalytic activity">
    <reaction evidence="8 11">
        <text>thymidine + ATP = dTMP + ADP + H(+)</text>
        <dbReference type="Rhea" id="RHEA:19129"/>
        <dbReference type="ChEBI" id="CHEBI:15378"/>
        <dbReference type="ChEBI" id="CHEBI:17748"/>
        <dbReference type="ChEBI" id="CHEBI:30616"/>
        <dbReference type="ChEBI" id="CHEBI:63528"/>
        <dbReference type="ChEBI" id="CHEBI:456216"/>
        <dbReference type="EC" id="2.7.1.21"/>
    </reaction>
</comment>
<keyword evidence="6 8" id="KW-0418">Kinase</keyword>
<evidence type="ECO:0000256" key="7">
    <source>
        <dbReference type="ARBA" id="ARBA00022840"/>
    </source>
</evidence>
<dbReference type="Gene3D" id="3.30.60.20">
    <property type="match status" value="1"/>
</dbReference>
<dbReference type="PIRSF" id="PIRSF035805">
    <property type="entry name" value="TK_cell"/>
    <property type="match status" value="1"/>
</dbReference>